<feature type="compositionally biased region" description="Basic and acidic residues" evidence="1">
    <location>
        <begin position="1"/>
        <end position="15"/>
    </location>
</feature>
<feature type="non-terminal residue" evidence="2">
    <location>
        <position position="1"/>
    </location>
</feature>
<organism evidence="2 3">
    <name type="scientific">Araneus ventricosus</name>
    <name type="common">Orbweaver spider</name>
    <name type="synonym">Epeira ventricosa</name>
    <dbReference type="NCBI Taxonomy" id="182803"/>
    <lineage>
        <taxon>Eukaryota</taxon>
        <taxon>Metazoa</taxon>
        <taxon>Ecdysozoa</taxon>
        <taxon>Arthropoda</taxon>
        <taxon>Chelicerata</taxon>
        <taxon>Arachnida</taxon>
        <taxon>Araneae</taxon>
        <taxon>Araneomorphae</taxon>
        <taxon>Entelegynae</taxon>
        <taxon>Araneoidea</taxon>
        <taxon>Araneidae</taxon>
        <taxon>Araneus</taxon>
    </lineage>
</organism>
<accession>A0A4Y2LM18</accession>
<protein>
    <submittedName>
        <fullName evidence="2">Uncharacterized protein</fullName>
    </submittedName>
</protein>
<evidence type="ECO:0000256" key="1">
    <source>
        <dbReference type="SAM" id="MobiDB-lite"/>
    </source>
</evidence>
<keyword evidence="3" id="KW-1185">Reference proteome</keyword>
<dbReference type="EMBL" id="BGPR01200221">
    <property type="protein sequence ID" value="GBN15841.1"/>
    <property type="molecule type" value="Genomic_DNA"/>
</dbReference>
<sequence>VDRKWDRIGPSDSKVETLPPDHPNSSDFSGIPSANLSYCHTARRKALIKLASSRESKKGGKRV</sequence>
<proteinExistence type="predicted"/>
<dbReference type="Proteomes" id="UP000499080">
    <property type="component" value="Unassembled WGS sequence"/>
</dbReference>
<comment type="caution">
    <text evidence="2">The sequence shown here is derived from an EMBL/GenBank/DDBJ whole genome shotgun (WGS) entry which is preliminary data.</text>
</comment>
<evidence type="ECO:0000313" key="2">
    <source>
        <dbReference type="EMBL" id="GBN15841.1"/>
    </source>
</evidence>
<feature type="region of interest" description="Disordered" evidence="1">
    <location>
        <begin position="1"/>
        <end position="33"/>
    </location>
</feature>
<evidence type="ECO:0000313" key="3">
    <source>
        <dbReference type="Proteomes" id="UP000499080"/>
    </source>
</evidence>
<reference evidence="2 3" key="1">
    <citation type="journal article" date="2019" name="Sci. Rep.">
        <title>Orb-weaving spider Araneus ventricosus genome elucidates the spidroin gene catalogue.</title>
        <authorList>
            <person name="Kono N."/>
            <person name="Nakamura H."/>
            <person name="Ohtoshi R."/>
            <person name="Moran D.A.P."/>
            <person name="Shinohara A."/>
            <person name="Yoshida Y."/>
            <person name="Fujiwara M."/>
            <person name="Mori M."/>
            <person name="Tomita M."/>
            <person name="Arakawa K."/>
        </authorList>
    </citation>
    <scope>NUCLEOTIDE SEQUENCE [LARGE SCALE GENOMIC DNA]</scope>
</reference>
<dbReference type="AlphaFoldDB" id="A0A4Y2LM18"/>
<gene>
    <name evidence="2" type="ORF">AVEN_161039_1</name>
</gene>
<name>A0A4Y2LM18_ARAVE</name>
<feature type="compositionally biased region" description="Polar residues" evidence="1">
    <location>
        <begin position="23"/>
        <end position="33"/>
    </location>
</feature>